<dbReference type="AlphaFoldDB" id="A0A6C1DW34"/>
<dbReference type="OrthoDB" id="2430277at2759"/>
<feature type="compositionally biased region" description="Basic and acidic residues" evidence="1">
    <location>
        <begin position="588"/>
        <end position="597"/>
    </location>
</feature>
<feature type="compositionally biased region" description="Polar residues" evidence="1">
    <location>
        <begin position="254"/>
        <end position="265"/>
    </location>
</feature>
<proteinExistence type="predicted"/>
<feature type="compositionally biased region" description="Basic and acidic residues" evidence="1">
    <location>
        <begin position="502"/>
        <end position="516"/>
    </location>
</feature>
<dbReference type="SMART" id="SM00246">
    <property type="entry name" value="WH2"/>
    <property type="match status" value="2"/>
</dbReference>
<feature type="compositionally biased region" description="Low complexity" evidence="1">
    <location>
        <begin position="518"/>
        <end position="534"/>
    </location>
</feature>
<evidence type="ECO:0000313" key="3">
    <source>
        <dbReference type="EMBL" id="QID81276.1"/>
    </source>
</evidence>
<dbReference type="Proteomes" id="UP000501346">
    <property type="component" value="Chromosome ScXII"/>
</dbReference>
<feature type="compositionally biased region" description="Pro residues" evidence="1">
    <location>
        <begin position="396"/>
        <end position="407"/>
    </location>
</feature>
<gene>
    <name evidence="3" type="primary">VRP1_1</name>
    <name evidence="3" type="ORF">GRS66_003647</name>
</gene>
<feature type="domain" description="WH2" evidence="2">
    <location>
        <begin position="30"/>
        <end position="47"/>
    </location>
</feature>
<accession>A0A6C1DW34</accession>
<protein>
    <submittedName>
        <fullName evidence="3">Verprolin</fullName>
    </submittedName>
</protein>
<feature type="compositionally biased region" description="Pro residues" evidence="1">
    <location>
        <begin position="306"/>
        <end position="335"/>
    </location>
</feature>
<feature type="compositionally biased region" description="Pro residues" evidence="1">
    <location>
        <begin position="557"/>
        <end position="579"/>
    </location>
</feature>
<evidence type="ECO:0000256" key="1">
    <source>
        <dbReference type="SAM" id="MobiDB-lite"/>
    </source>
</evidence>
<name>A0A6C1DW34_SACPS</name>
<dbReference type="CDD" id="cd22064">
    <property type="entry name" value="WH2_WAS_WASL"/>
    <property type="match status" value="1"/>
</dbReference>
<feature type="compositionally biased region" description="Pro residues" evidence="1">
    <location>
        <begin position="372"/>
        <end position="382"/>
    </location>
</feature>
<feature type="compositionally biased region" description="Pro residues" evidence="1">
    <location>
        <begin position="422"/>
        <end position="432"/>
    </location>
</feature>
<evidence type="ECO:0000259" key="2">
    <source>
        <dbReference type="PROSITE" id="PS51082"/>
    </source>
</evidence>
<feature type="compositionally biased region" description="Basic and acidic residues" evidence="1">
    <location>
        <begin position="37"/>
        <end position="51"/>
    </location>
</feature>
<dbReference type="EMBL" id="CP048993">
    <property type="protein sequence ID" value="QID81276.1"/>
    <property type="molecule type" value="Genomic_DNA"/>
</dbReference>
<feature type="region of interest" description="Disordered" evidence="1">
    <location>
        <begin position="1"/>
        <end position="752"/>
    </location>
</feature>
<feature type="region of interest" description="Disordered" evidence="1">
    <location>
        <begin position="786"/>
        <end position="806"/>
    </location>
</feature>
<dbReference type="InterPro" id="IPR003124">
    <property type="entry name" value="WH2_dom"/>
</dbReference>
<dbReference type="Pfam" id="PF02205">
    <property type="entry name" value="WH2"/>
    <property type="match status" value="2"/>
</dbReference>
<feature type="compositionally biased region" description="Pro residues" evidence="1">
    <location>
        <begin position="1"/>
        <end position="15"/>
    </location>
</feature>
<keyword evidence="4" id="KW-1185">Reference proteome</keyword>
<feature type="compositionally biased region" description="Pro residues" evidence="1">
    <location>
        <begin position="119"/>
        <end position="180"/>
    </location>
</feature>
<evidence type="ECO:0000313" key="4">
    <source>
        <dbReference type="Proteomes" id="UP000501346"/>
    </source>
</evidence>
<feature type="compositionally biased region" description="Pro residues" evidence="1">
    <location>
        <begin position="236"/>
        <end position="245"/>
    </location>
</feature>
<feature type="compositionally biased region" description="Low complexity" evidence="1">
    <location>
        <begin position="447"/>
        <end position="469"/>
    </location>
</feature>
<dbReference type="PROSITE" id="PS51082">
    <property type="entry name" value="WH2"/>
    <property type="match status" value="1"/>
</dbReference>
<dbReference type="GO" id="GO:0003779">
    <property type="term" value="F:actin binding"/>
    <property type="evidence" value="ECO:0007669"/>
    <property type="project" value="InterPro"/>
</dbReference>
<organism evidence="3 4">
    <name type="scientific">Saccharomyces pastorianus</name>
    <name type="common">Lager yeast</name>
    <name type="synonym">Saccharomyces cerevisiae x Saccharomyces eubayanus</name>
    <dbReference type="NCBI Taxonomy" id="27292"/>
    <lineage>
        <taxon>Eukaryota</taxon>
        <taxon>Fungi</taxon>
        <taxon>Dikarya</taxon>
        <taxon>Ascomycota</taxon>
        <taxon>Saccharomycotina</taxon>
        <taxon>Saccharomycetes</taxon>
        <taxon>Saccharomycetales</taxon>
        <taxon>Saccharomycetaceae</taxon>
        <taxon>Saccharomyces</taxon>
    </lineage>
</organism>
<feature type="compositionally biased region" description="Low complexity" evidence="1">
    <location>
        <begin position="336"/>
        <end position="348"/>
    </location>
</feature>
<feature type="compositionally biased region" description="Low complexity" evidence="1">
    <location>
        <begin position="383"/>
        <end position="395"/>
    </location>
</feature>
<feature type="compositionally biased region" description="Low complexity" evidence="1">
    <location>
        <begin position="62"/>
        <end position="79"/>
    </location>
</feature>
<reference evidence="3 4" key="1">
    <citation type="journal article" date="2019" name="BMC Genomics">
        <title>Chromosome level assembly and comparative genome analysis confirm lager-brewing yeasts originated from a single hybridization.</title>
        <authorList>
            <person name="Salazar A.N."/>
            <person name="Gorter de Vries A.R."/>
            <person name="van den Broek M."/>
            <person name="Brouwers N."/>
            <person name="de la Torre Cortes P."/>
            <person name="Kuijpers N.G.A."/>
            <person name="Daran J.G."/>
            <person name="Abeel T."/>
        </authorList>
    </citation>
    <scope>NUCLEOTIDE SEQUENCE [LARGE SCALE GENOMIC DNA]</scope>
    <source>
        <strain evidence="3 4">CBS 1483</strain>
    </source>
</reference>
<sequence length="817" mass="82594">MAGAPAPPPPPPPPALGGSAPKPAKSVMQGRDALLGDIRKGMKLKKAETNDRSAPIVGGGVVSSASGSSGTVSSKGPSMSAPPIPGMGAPQLGDILAGGIPKLKHINNNASTKPSPSASAPPIPGAVPSVAAPPIPNAPLSPAPAVPSIPSSSAPPIPDIPSSAAPPIPIVPSSPAPPLPLSGASAPKVPQNRPHMPSVRPAHRSHQRKSSNISLPSVSAPPLPSASLPTHVSNPPQAPPPPPTPTIGLDSKNIKPTDNAVSPPSSEVPAGGLPFLAEINARRSERGAVEGVSSTKIQTENHKSPSQPPLPSSAPPIPTSHAPPLPPTAPPPPSLPNVTSAPKKATSAPAPPPPPLPAAMSSASTNSVKATPVPPTLAPPLPNTTSVPPNKASSMPAPPPPPPPPPGAFSTSSALSASSIPLAPPPPPPPPSVATSVPSAPPPPPTLTTNKPSASSKQSKISSSSSSSAVTPGGPLPFLAEIQKKRDDRFVVGGDTGYTTQDKQEDVIGSSKDDNVRPSPISPSINPPKQSSQNGMSFLDEIESKLHKQTSSNAFNAPPPHTDAMAPPLPPSAPPPPITSLPTPTASGDDHTNDKSETVLGMKKAKAPALPGHVPPPPVPPVLSDDSKNNVPAASLLHDVLPSSNLEKPPSPPVAAAPLLPTFSAPSLPQQSVSTSIPSPPPVAPTLSVRTETESISKNPTKSPPPPPSPSTMDTGTSNSPSKNLKQRLFSTGGSTLQHKHNTHTNQPDVDVGRYTIGGSNSIVGAKSGNERIVIDDSRFKWTNVSQMPKPRPFQNKTKLYPSGKGSSVPLDLTLFT</sequence>
<feature type="compositionally biased region" description="Low complexity" evidence="1">
    <location>
        <begin position="408"/>
        <end position="421"/>
    </location>
</feature>
<feature type="compositionally biased region" description="Polar residues" evidence="1">
    <location>
        <begin position="713"/>
        <end position="737"/>
    </location>
</feature>